<evidence type="ECO:0000256" key="8">
    <source>
        <dbReference type="ARBA" id="ARBA00023065"/>
    </source>
</evidence>
<comment type="similarity">
    <text evidence="2">Belongs to the MCU (TC 1.A.77) family.</text>
</comment>
<keyword evidence="6" id="KW-0106">Calcium</keyword>
<keyword evidence="8" id="KW-0406">Ion transport</keyword>
<dbReference type="VEuPathDB" id="TriTrypDB:Tbg972.11.4850"/>
<evidence type="ECO:0000256" key="7">
    <source>
        <dbReference type="ARBA" id="ARBA00022989"/>
    </source>
</evidence>
<keyword evidence="3" id="KW-0813">Transport</keyword>
<gene>
    <name evidence="12" type="ORF">TbgDal_XI4850</name>
</gene>
<evidence type="ECO:0000256" key="5">
    <source>
        <dbReference type="ARBA" id="ARBA00022692"/>
    </source>
</evidence>
<evidence type="ECO:0000256" key="1">
    <source>
        <dbReference type="ARBA" id="ARBA00004141"/>
    </source>
</evidence>
<dbReference type="GO" id="GO:0051560">
    <property type="term" value="P:mitochondrial calcium ion homeostasis"/>
    <property type="evidence" value="ECO:0007669"/>
    <property type="project" value="InterPro"/>
</dbReference>
<dbReference type="EMBL" id="FN554974">
    <property type="protein sequence ID" value="CBH17367.1"/>
    <property type="molecule type" value="Genomic_DNA"/>
</dbReference>
<evidence type="ECO:0000256" key="4">
    <source>
        <dbReference type="ARBA" id="ARBA00022568"/>
    </source>
</evidence>
<evidence type="ECO:0000313" key="13">
    <source>
        <dbReference type="Proteomes" id="UP000002316"/>
    </source>
</evidence>
<evidence type="ECO:0000256" key="9">
    <source>
        <dbReference type="ARBA" id="ARBA00023136"/>
    </source>
</evidence>
<dbReference type="KEGG" id="tbg:TbgDal_XI4850"/>
<keyword evidence="9 10" id="KW-0472">Membrane</keyword>
<dbReference type="OrthoDB" id="278338at2759"/>
<accession>D0A6R6</accession>
<comment type="subcellular location">
    <subcellularLocation>
        <location evidence="1">Membrane</location>
        <topology evidence="1">Multi-pass membrane protein</topology>
    </subcellularLocation>
</comment>
<proteinExistence type="inferred from homology"/>
<evidence type="ECO:0000256" key="2">
    <source>
        <dbReference type="ARBA" id="ARBA00005653"/>
    </source>
</evidence>
<keyword evidence="5 10" id="KW-0812">Transmembrane</keyword>
<dbReference type="GO" id="GO:0036444">
    <property type="term" value="P:calcium import into the mitochondrion"/>
    <property type="evidence" value="ECO:0007669"/>
    <property type="project" value="TreeGrafter"/>
</dbReference>
<dbReference type="Pfam" id="PF04678">
    <property type="entry name" value="MCU"/>
    <property type="match status" value="1"/>
</dbReference>
<dbReference type="GeneID" id="23867480"/>
<dbReference type="InterPro" id="IPR039055">
    <property type="entry name" value="MCU_fam"/>
</dbReference>
<feature type="transmembrane region" description="Helical" evidence="10">
    <location>
        <begin position="253"/>
        <end position="276"/>
    </location>
</feature>
<name>D0A6R6_TRYB9</name>
<dbReference type="AlphaFoldDB" id="D0A6R6"/>
<dbReference type="RefSeq" id="XP_011779631.1">
    <property type="nucleotide sequence ID" value="XM_011781329.1"/>
</dbReference>
<sequence length="320" mass="36159">MVHEGATFVVSMESLLSSPSPPWTCQASFRCRMPFRGVYAFWRVSLIVFVLLHFIFFRAYHRSKRKIIRNQMNPLFAGAVGLRVRCTAKLFVIRRSLSTYLEPRAYCSTGVGGCTTGACGGTNKDCLSFVLEDNLTEKSLPLFHSYRAAGTGTASKIAVITDVAAFNNVLQGVFKSDGEGVNGVLCDLEGAWRHQLDEIAQKVIAKHRVDDYIDNLYLPLLGYLIVILLIVQFIVLFRWVFVVFDWNLVEPMTYFIAYTAVWVGLVFHCYSVRGLSLETLLAERRRQVLYKRARIDGAAIDRQMKLLGGMEKLLARYGKV</sequence>
<dbReference type="Proteomes" id="UP000002316">
    <property type="component" value="Chromosome 11"/>
</dbReference>
<protein>
    <recommendedName>
        <fullName evidence="11">Calcium uniporter protein C-terminal domain-containing protein</fullName>
    </recommendedName>
</protein>
<evidence type="ECO:0000256" key="3">
    <source>
        <dbReference type="ARBA" id="ARBA00022448"/>
    </source>
</evidence>
<dbReference type="GO" id="GO:0015292">
    <property type="term" value="F:uniporter activity"/>
    <property type="evidence" value="ECO:0007669"/>
    <property type="project" value="TreeGrafter"/>
</dbReference>
<evidence type="ECO:0000259" key="11">
    <source>
        <dbReference type="Pfam" id="PF04678"/>
    </source>
</evidence>
<evidence type="ECO:0000256" key="6">
    <source>
        <dbReference type="ARBA" id="ARBA00022837"/>
    </source>
</evidence>
<reference evidence="13" key="1">
    <citation type="journal article" date="2010" name="PLoS Negl. Trop. Dis.">
        <title>The genome sequence of Trypanosoma brucei gambiense, causative agent of chronic human african trypanosomiasis.</title>
        <authorList>
            <person name="Jackson A.P."/>
            <person name="Sanders M."/>
            <person name="Berry A."/>
            <person name="McQuillan J."/>
            <person name="Aslett M.A."/>
            <person name="Quail M.A."/>
            <person name="Chukualim B."/>
            <person name="Capewell P."/>
            <person name="MacLeod A."/>
            <person name="Melville S.E."/>
            <person name="Gibson W."/>
            <person name="Barry J.D."/>
            <person name="Berriman M."/>
            <person name="Hertz-Fowler C."/>
        </authorList>
    </citation>
    <scope>NUCLEOTIDE SEQUENCE [LARGE SCALE GENOMIC DNA]</scope>
    <source>
        <strain evidence="13">MHOM/CI/86/DAL972</strain>
    </source>
</reference>
<evidence type="ECO:0000313" key="12">
    <source>
        <dbReference type="EMBL" id="CBH17367.1"/>
    </source>
</evidence>
<organism evidence="12 13">
    <name type="scientific">Trypanosoma brucei gambiense (strain MHOM/CI/86/DAL972)</name>
    <dbReference type="NCBI Taxonomy" id="679716"/>
    <lineage>
        <taxon>Eukaryota</taxon>
        <taxon>Discoba</taxon>
        <taxon>Euglenozoa</taxon>
        <taxon>Kinetoplastea</taxon>
        <taxon>Metakinetoplastina</taxon>
        <taxon>Trypanosomatida</taxon>
        <taxon>Trypanosomatidae</taxon>
        <taxon>Trypanosoma</taxon>
    </lineage>
</organism>
<feature type="domain" description="Calcium uniporter protein C-terminal" evidence="11">
    <location>
        <begin position="226"/>
        <end position="294"/>
    </location>
</feature>
<dbReference type="GO" id="GO:0005262">
    <property type="term" value="F:calcium channel activity"/>
    <property type="evidence" value="ECO:0007669"/>
    <property type="project" value="TreeGrafter"/>
</dbReference>
<keyword evidence="7 10" id="KW-1133">Transmembrane helix</keyword>
<feature type="transmembrane region" description="Helical" evidence="10">
    <location>
        <begin position="40"/>
        <end position="60"/>
    </location>
</feature>
<dbReference type="InterPro" id="IPR006769">
    <property type="entry name" value="MCU_C"/>
</dbReference>
<dbReference type="GO" id="GO:1990246">
    <property type="term" value="C:uniplex complex"/>
    <property type="evidence" value="ECO:0007669"/>
    <property type="project" value="TreeGrafter"/>
</dbReference>
<evidence type="ECO:0000256" key="10">
    <source>
        <dbReference type="SAM" id="Phobius"/>
    </source>
</evidence>
<keyword evidence="4" id="KW-0109">Calcium transport</keyword>
<feature type="transmembrane region" description="Helical" evidence="10">
    <location>
        <begin position="216"/>
        <end position="241"/>
    </location>
</feature>
<dbReference type="PANTHER" id="PTHR13462">
    <property type="entry name" value="CALCIUM UNIPORTER PROTEIN, MITOCHONDRIAL"/>
    <property type="match status" value="1"/>
</dbReference>
<dbReference type="PANTHER" id="PTHR13462:SF46">
    <property type="entry name" value="CALCIUM UNIPORTER PROTEIN"/>
    <property type="match status" value="1"/>
</dbReference>